<reference evidence="3" key="1">
    <citation type="journal article" date="2020" name="Stud. Mycol.">
        <title>101 Dothideomycetes genomes: a test case for predicting lifestyles and emergence of pathogens.</title>
        <authorList>
            <person name="Haridas S."/>
            <person name="Albert R."/>
            <person name="Binder M."/>
            <person name="Bloem J."/>
            <person name="Labutti K."/>
            <person name="Salamov A."/>
            <person name="Andreopoulos B."/>
            <person name="Baker S."/>
            <person name="Barry K."/>
            <person name="Bills G."/>
            <person name="Bluhm B."/>
            <person name="Cannon C."/>
            <person name="Castanera R."/>
            <person name="Culley D."/>
            <person name="Daum C."/>
            <person name="Ezra D."/>
            <person name="Gonzalez J."/>
            <person name="Henrissat B."/>
            <person name="Kuo A."/>
            <person name="Liang C."/>
            <person name="Lipzen A."/>
            <person name="Lutzoni F."/>
            <person name="Magnuson J."/>
            <person name="Mondo S."/>
            <person name="Nolan M."/>
            <person name="Ohm R."/>
            <person name="Pangilinan J."/>
            <person name="Park H.-J."/>
            <person name="Ramirez L."/>
            <person name="Alfaro M."/>
            <person name="Sun H."/>
            <person name="Tritt A."/>
            <person name="Yoshinaga Y."/>
            <person name="Zwiers L.-H."/>
            <person name="Turgeon B."/>
            <person name="Goodwin S."/>
            <person name="Spatafora J."/>
            <person name="Crous P."/>
            <person name="Grigoriev I."/>
        </authorList>
    </citation>
    <scope>NUCLEOTIDE SEQUENCE</scope>
    <source>
        <strain evidence="3">CBS 122368</strain>
    </source>
</reference>
<dbReference type="Proteomes" id="UP000800094">
    <property type="component" value="Unassembled WGS sequence"/>
</dbReference>
<feature type="region of interest" description="Disordered" evidence="2">
    <location>
        <begin position="535"/>
        <end position="679"/>
    </location>
</feature>
<feature type="compositionally biased region" description="Basic and acidic residues" evidence="2">
    <location>
        <begin position="588"/>
        <end position="597"/>
    </location>
</feature>
<gene>
    <name evidence="3" type="ORF">BU26DRAFT_399536</name>
</gene>
<feature type="non-terminal residue" evidence="3">
    <location>
        <position position="1"/>
    </location>
</feature>
<feature type="compositionally biased region" description="Basic residues" evidence="2">
    <location>
        <begin position="616"/>
        <end position="631"/>
    </location>
</feature>
<name>A0A6A6HZN8_9PLEO</name>
<feature type="region of interest" description="Disordered" evidence="2">
    <location>
        <begin position="91"/>
        <end position="121"/>
    </location>
</feature>
<feature type="compositionally biased region" description="Basic and acidic residues" evidence="2">
    <location>
        <begin position="475"/>
        <end position="495"/>
    </location>
</feature>
<protein>
    <submittedName>
        <fullName evidence="3">Uncharacterized protein</fullName>
    </submittedName>
</protein>
<evidence type="ECO:0000313" key="3">
    <source>
        <dbReference type="EMBL" id="KAF2243496.1"/>
    </source>
</evidence>
<organism evidence="3 4">
    <name type="scientific">Trematosphaeria pertusa</name>
    <dbReference type="NCBI Taxonomy" id="390896"/>
    <lineage>
        <taxon>Eukaryota</taxon>
        <taxon>Fungi</taxon>
        <taxon>Dikarya</taxon>
        <taxon>Ascomycota</taxon>
        <taxon>Pezizomycotina</taxon>
        <taxon>Dothideomycetes</taxon>
        <taxon>Pleosporomycetidae</taxon>
        <taxon>Pleosporales</taxon>
        <taxon>Massarineae</taxon>
        <taxon>Trematosphaeriaceae</taxon>
        <taxon>Trematosphaeria</taxon>
    </lineage>
</organism>
<dbReference type="EMBL" id="ML987205">
    <property type="protein sequence ID" value="KAF2243496.1"/>
    <property type="molecule type" value="Genomic_DNA"/>
</dbReference>
<feature type="region of interest" description="Disordered" evidence="2">
    <location>
        <begin position="475"/>
        <end position="500"/>
    </location>
</feature>
<dbReference type="AlphaFoldDB" id="A0A6A6HZN8"/>
<sequence length="679" mass="76511">AVAITTALPGAFLIFVRHHPGSWAARHQTKIANALHVFAVVTAAGQKISIQDLLVTALVMVSFEALQRTLYHDSGQSSSAAETLLSHTVADSDIAVPSKPRNATDKDAQVDGDPSPPLGEREDEIARLQKTLTEAKTTQKVQDHDLRRTQSELHNARETLDETFAEYTSLRDEMKTMKQTLGRDHQAVIYRKDIELFALRKANEQKENYMKERDSKLEEIYRQQKAALELKDAQLRNLKERIAFLERQASPQPNGEIKVDSAVEGDEQAAVQVRLLRVKGRSSLEVESAIQEKEVEIAKLKLDLASAVTAADGLEKTQDELRRAWDATYEVQCALNEERKQHAQTQTKLQEAAIRLDEFKMGSAKNSPTTRLPTIEEQDKKELEAMFNTAQQDNLRLYSDVEALDKRVREANARVFTAEQEAEALREQLRLEKAINDDMGTARPSIVHRVHFQRMEGQLKESRDALGAKEEEIEQLKKSSAEKDSHVEGLKKDNDAAATTQTQLQEENARLKQSIAQLEVTKEQLMLDHERLAQHRARQRNSSAEQHHSARSSGATLITEPITITNMEEPMPARPLSIDPTESSIRGTPERHLRSDNTNRFSLISNDVPPAELRSSRRKSLTLKGLMRKITRRDDDADEGKSAKSESKEREKEKDKERPKTAALAPKDKNALMRPKTAA</sequence>
<feature type="coiled-coil region" evidence="1">
    <location>
        <begin position="401"/>
        <end position="428"/>
    </location>
</feature>
<evidence type="ECO:0000256" key="1">
    <source>
        <dbReference type="SAM" id="Coils"/>
    </source>
</evidence>
<dbReference type="RefSeq" id="XP_033678500.1">
    <property type="nucleotide sequence ID" value="XM_033822782.1"/>
</dbReference>
<feature type="compositionally biased region" description="Basic and acidic residues" evidence="2">
    <location>
        <begin position="632"/>
        <end position="671"/>
    </location>
</feature>
<feature type="compositionally biased region" description="Polar residues" evidence="2">
    <location>
        <begin position="551"/>
        <end position="566"/>
    </location>
</feature>
<proteinExistence type="predicted"/>
<dbReference type="GeneID" id="54576112"/>
<dbReference type="OrthoDB" id="3789140at2759"/>
<keyword evidence="4" id="KW-1185">Reference proteome</keyword>
<evidence type="ECO:0000313" key="4">
    <source>
        <dbReference type="Proteomes" id="UP000800094"/>
    </source>
</evidence>
<feature type="non-terminal residue" evidence="3">
    <location>
        <position position="679"/>
    </location>
</feature>
<keyword evidence="1" id="KW-0175">Coiled coil</keyword>
<accession>A0A6A6HZN8</accession>
<evidence type="ECO:0000256" key="2">
    <source>
        <dbReference type="SAM" id="MobiDB-lite"/>
    </source>
</evidence>